<feature type="compositionally biased region" description="Low complexity" evidence="5">
    <location>
        <begin position="518"/>
        <end position="535"/>
    </location>
</feature>
<organism evidence="8">
    <name type="scientific">Bionectria ochroleuca</name>
    <name type="common">Gliocladium roseum</name>
    <dbReference type="NCBI Taxonomy" id="29856"/>
    <lineage>
        <taxon>Eukaryota</taxon>
        <taxon>Fungi</taxon>
        <taxon>Dikarya</taxon>
        <taxon>Ascomycota</taxon>
        <taxon>Pezizomycotina</taxon>
        <taxon>Sordariomycetes</taxon>
        <taxon>Hypocreomycetidae</taxon>
        <taxon>Hypocreales</taxon>
        <taxon>Bionectriaceae</taxon>
        <taxon>Clonostachys</taxon>
    </lineage>
</organism>
<dbReference type="GO" id="GO:0020037">
    <property type="term" value="F:heme binding"/>
    <property type="evidence" value="ECO:0007669"/>
    <property type="project" value="InterPro"/>
</dbReference>
<accession>A0A0B7KIB2</accession>
<keyword evidence="4" id="KW-0349">Heme</keyword>
<evidence type="ECO:0000256" key="5">
    <source>
        <dbReference type="SAM" id="MobiDB-lite"/>
    </source>
</evidence>
<keyword evidence="6" id="KW-0732">Signal</keyword>
<gene>
    <name evidence="8" type="ORF">BN869_000010484_1</name>
</gene>
<dbReference type="EMBL" id="CDPU01000042">
    <property type="protein sequence ID" value="CEO54426.1"/>
    <property type="molecule type" value="Genomic_DNA"/>
</dbReference>
<evidence type="ECO:0000256" key="1">
    <source>
        <dbReference type="ARBA" id="ARBA00007119"/>
    </source>
</evidence>
<dbReference type="InterPro" id="IPR000757">
    <property type="entry name" value="Beta-glucanase-like"/>
</dbReference>
<dbReference type="PANTHER" id="PTHR28657">
    <property type="entry name" value="INDOLEAMINE 2,3-DIOXYGENASE"/>
    <property type="match status" value="1"/>
</dbReference>
<feature type="compositionally biased region" description="Polar residues" evidence="5">
    <location>
        <begin position="536"/>
        <end position="566"/>
    </location>
</feature>
<evidence type="ECO:0000256" key="6">
    <source>
        <dbReference type="SAM" id="SignalP"/>
    </source>
</evidence>
<feature type="signal peptide" evidence="6">
    <location>
        <begin position="1"/>
        <end position="18"/>
    </location>
</feature>
<evidence type="ECO:0000313" key="8">
    <source>
        <dbReference type="EMBL" id="CEO54426.1"/>
    </source>
</evidence>
<protein>
    <recommendedName>
        <fullName evidence="7">GH16 domain-containing protein</fullName>
    </recommendedName>
</protein>
<dbReference type="InterPro" id="IPR013320">
    <property type="entry name" value="ConA-like_dom_sf"/>
</dbReference>
<feature type="region of interest" description="Disordered" evidence="5">
    <location>
        <begin position="444"/>
        <end position="566"/>
    </location>
</feature>
<feature type="binding site" description="proximal binding residue" evidence="4">
    <location>
        <position position="957"/>
    </location>
    <ligand>
        <name>heme b</name>
        <dbReference type="ChEBI" id="CHEBI:60344"/>
    </ligand>
    <ligandPart>
        <name>Fe</name>
        <dbReference type="ChEBI" id="CHEBI:18248"/>
    </ligandPart>
</feature>
<dbReference type="SUPFAM" id="SSF49899">
    <property type="entry name" value="Concanavalin A-like lectins/glucanases"/>
    <property type="match status" value="1"/>
</dbReference>
<dbReference type="InterPro" id="IPR000898">
    <property type="entry name" value="Indolamine_dOase"/>
</dbReference>
<feature type="compositionally biased region" description="Low complexity" evidence="5">
    <location>
        <begin position="280"/>
        <end position="346"/>
    </location>
</feature>
<feature type="compositionally biased region" description="Polar residues" evidence="5">
    <location>
        <begin position="463"/>
        <end position="493"/>
    </location>
</feature>
<comment type="similarity">
    <text evidence="1">Belongs to the indoleamine 2,3-dioxygenase family.</text>
</comment>
<evidence type="ECO:0000256" key="4">
    <source>
        <dbReference type="PIRSR" id="PIRSR600898-1"/>
    </source>
</evidence>
<dbReference type="GO" id="GO:0019441">
    <property type="term" value="P:L-tryptophan catabolic process to kynurenine"/>
    <property type="evidence" value="ECO:0007669"/>
    <property type="project" value="InterPro"/>
</dbReference>
<evidence type="ECO:0000256" key="2">
    <source>
        <dbReference type="ARBA" id="ARBA00022723"/>
    </source>
</evidence>
<feature type="domain" description="GH16" evidence="7">
    <location>
        <begin position="14"/>
        <end position="254"/>
    </location>
</feature>
<evidence type="ECO:0000256" key="3">
    <source>
        <dbReference type="ARBA" id="ARBA00023004"/>
    </source>
</evidence>
<name>A0A0B7KIB2_BIOOC</name>
<dbReference type="GO" id="GO:0016702">
    <property type="term" value="F:oxidoreductase activity, acting on single donors with incorporation of molecular oxygen, incorporation of two atoms of oxygen"/>
    <property type="evidence" value="ECO:0007669"/>
    <property type="project" value="UniProtKB-ARBA"/>
</dbReference>
<dbReference type="GO" id="GO:0046872">
    <property type="term" value="F:metal ion binding"/>
    <property type="evidence" value="ECO:0007669"/>
    <property type="project" value="UniProtKB-KW"/>
</dbReference>
<evidence type="ECO:0000259" key="7">
    <source>
        <dbReference type="PROSITE" id="PS51762"/>
    </source>
</evidence>
<dbReference type="Gene3D" id="2.60.120.200">
    <property type="match status" value="1"/>
</dbReference>
<dbReference type="Pfam" id="PF01231">
    <property type="entry name" value="IDO"/>
    <property type="match status" value="1"/>
</dbReference>
<sequence>MLSKSLFAALALVASASAQTYTDCDPTKKDCPAAPALGNKKISCDYTKGDCSDFTKTYDFDYSLSADKGAKFRIDTLGQAPTIASSKWIFFGRIDVVCQAAPGVGVITSVVLQSADLDEIDLEWVGGDDYHVQTNYFGKGDTSSWDRGGIHDVYSPVKNFHKYSIEWTSKKIDWLVDDVVIRTLKYADAKEGTRFPQTPSQIKIGTWVAGYEGNNQGTIDWAGGITDFKKGPFDAYYKSVTVTDYAGGDSAPSESIKEYQYTDRSGSYQSIKVIKGESNSSSSSSVSSTSAASTSSASKTSSSAASTTAGASSSSAASSSAASSVASSSSSESKSSSSGSGPASSTKGGNSSVGQATTSAVTTPGNTTPHSSAPTTPGSTPAGSATQSGAATKSESEQLTTSTVYSTVVHTVTSCAPTVTNCPARSTVLVTETVPVYTTVCPVSELPTKSDSNGPKPTGGNGSKPTDSAGTKPTGTGSGNVPASSNVPTSTPAPNCGPGSPNCHVPGVTIPWPPASPSAPATATATGSPSGAVSSNSPNQPIYPTGTFITTTAAPSHPANGTSINSPVIPTSIPTAGATRFVGGAGVAAGFAALAAMLLAFDALTEILHQMPIVKEDGNAGLLATFELGPLIDNGALPDLTHEIDRLLIPGTDKRDMAAVTAAFRDYSFVASSYLLEPCWETYSADKDNGYGLGRQVLPICIAGPLTKCAEILDIPPFMSYAASYALYNYYLVHPEQGHKDYENLRLVRAFEKGLDPKSSEAGFILTHIHMVAETGGLIEGAVNLLSAIDSKPYSTDREVDDISAAKKGLQLILDAMQIIETNMESMWKNSLPKDYMAYRTFIYGITKQSMFPDGVVYEGQFNDKPQSFRGESGANDAIIPLLDHLCEIPMPPNPLTDILVEFREYRPKPHREFLKYVRETSSRLGVRRFMTGSGDMELVIQYLRVLDHIRSFRWRHWMFTREYIIKYTLHPTATGGSPIITWLPNQLDAVMELMEKVTQDSGLSVILEADAWSEKLPLSEADFIMARNIMSNVVTKKAQLRKEVAKYCQDRNLA</sequence>
<keyword evidence="3 4" id="KW-0408">Iron</keyword>
<proteinExistence type="inferred from homology"/>
<reference evidence="8" key="1">
    <citation type="submission" date="2015-01" db="EMBL/GenBank/DDBJ databases">
        <authorList>
            <person name="Durling Mikael"/>
        </authorList>
    </citation>
    <scope>NUCLEOTIDE SEQUENCE</scope>
</reference>
<dbReference type="InterPro" id="IPR037217">
    <property type="entry name" value="Trp/Indoleamine_2_3_dOase-like"/>
</dbReference>
<dbReference type="AlphaFoldDB" id="A0A0B7KIB2"/>
<dbReference type="CDD" id="cd02183">
    <property type="entry name" value="GH16_fungal_CRH1_transglycosylase"/>
    <property type="match status" value="1"/>
</dbReference>
<dbReference type="FunFam" id="1.20.58.480:FF:000005">
    <property type="entry name" value="Indoleamine 2,3-dioxygenase family protein"/>
    <property type="match status" value="1"/>
</dbReference>
<feature type="region of interest" description="Disordered" evidence="5">
    <location>
        <begin position="277"/>
        <end position="399"/>
    </location>
</feature>
<keyword evidence="2 4" id="KW-0479">Metal-binding</keyword>
<dbReference type="GO" id="GO:0005975">
    <property type="term" value="P:carbohydrate metabolic process"/>
    <property type="evidence" value="ECO:0007669"/>
    <property type="project" value="InterPro"/>
</dbReference>
<dbReference type="PROSITE" id="PS51762">
    <property type="entry name" value="GH16_2"/>
    <property type="match status" value="1"/>
</dbReference>
<dbReference type="Gene3D" id="1.20.58.480">
    <property type="match status" value="1"/>
</dbReference>
<feature type="compositionally biased region" description="Polar residues" evidence="5">
    <location>
        <begin position="347"/>
        <end position="399"/>
    </location>
</feature>
<dbReference type="Pfam" id="PF00722">
    <property type="entry name" value="Glyco_hydro_16"/>
    <property type="match status" value="1"/>
</dbReference>
<dbReference type="GO" id="GO:0004553">
    <property type="term" value="F:hydrolase activity, hydrolyzing O-glycosyl compounds"/>
    <property type="evidence" value="ECO:0007669"/>
    <property type="project" value="InterPro"/>
</dbReference>
<dbReference type="SUPFAM" id="SSF140959">
    <property type="entry name" value="Indolic compounds 2,3-dioxygenase-like"/>
    <property type="match status" value="1"/>
</dbReference>
<dbReference type="PANTHER" id="PTHR28657:SF3">
    <property type="entry name" value="INDOLEAMINE 2,3-DIOXYGENASE"/>
    <property type="match status" value="1"/>
</dbReference>
<feature type="chain" id="PRO_5002119407" description="GH16 domain-containing protein" evidence="6">
    <location>
        <begin position="19"/>
        <end position="1055"/>
    </location>
</feature>